<gene>
    <name evidence="1" type="ORF">EYB64_16265</name>
</gene>
<proteinExistence type="predicted"/>
<dbReference type="RefSeq" id="WP_154813889.1">
    <property type="nucleotide sequence ID" value="NZ_SISP01000032.1"/>
</dbReference>
<evidence type="ECO:0000313" key="1">
    <source>
        <dbReference type="EMBL" id="TBM39793.1"/>
    </source>
</evidence>
<reference evidence="1 2" key="1">
    <citation type="submission" date="2019-02" db="EMBL/GenBank/DDBJ databases">
        <title>Genomic plasticity associated with the antimicrobial resistance in Vibrio cholerae.</title>
        <authorList>
            <person name="Verma J."/>
            <person name="Bag S."/>
            <person name="Saha B."/>
            <person name="Kumar P."/>
            <person name="Ghosh T.S."/>
            <person name="Dayal M."/>
            <person name="Senapati T."/>
            <person name="Mehra S."/>
            <person name="Dey P."/>
            <person name="Desigamani A."/>
            <person name="Kumar D."/>
            <person name="Rana P."/>
            <person name="Kumar B."/>
            <person name="Maiti T.K."/>
            <person name="Sharma N.C."/>
            <person name="Bhadra R.K."/>
            <person name="Mutreja A."/>
            <person name="Nair G.B."/>
            <person name="Ramamurthy T."/>
            <person name="Das B."/>
        </authorList>
    </citation>
    <scope>NUCLEOTIDE SEQUENCE [LARGE SCALE GENOMIC DNA]</scope>
    <source>
        <strain evidence="1 2">IDH06781</strain>
    </source>
</reference>
<protein>
    <submittedName>
        <fullName evidence="1">Uncharacterized protein</fullName>
    </submittedName>
</protein>
<comment type="caution">
    <text evidence="1">The sequence shown here is derived from an EMBL/GenBank/DDBJ whole genome shotgun (WGS) entry which is preliminary data.</text>
</comment>
<dbReference type="EMBL" id="SISP01000032">
    <property type="protein sequence ID" value="TBM39793.1"/>
    <property type="molecule type" value="Genomic_DNA"/>
</dbReference>
<sequence length="60" mass="6838">MESRIQINEGFEKPISLADFLTLCDLVSSESLNTAKVIKLEERRAVSRECFDCGLYSPQR</sequence>
<dbReference type="Proteomes" id="UP000294145">
    <property type="component" value="Unassembled WGS sequence"/>
</dbReference>
<dbReference type="AlphaFoldDB" id="A0A7Z7VLE9"/>
<organism evidence="1 2">
    <name type="scientific">Vibrio cholerae</name>
    <dbReference type="NCBI Taxonomy" id="666"/>
    <lineage>
        <taxon>Bacteria</taxon>
        <taxon>Pseudomonadati</taxon>
        <taxon>Pseudomonadota</taxon>
        <taxon>Gammaproteobacteria</taxon>
        <taxon>Vibrionales</taxon>
        <taxon>Vibrionaceae</taxon>
        <taxon>Vibrio</taxon>
    </lineage>
</organism>
<evidence type="ECO:0000313" key="2">
    <source>
        <dbReference type="Proteomes" id="UP000294145"/>
    </source>
</evidence>
<accession>A0A7Z7VLE9</accession>
<name>A0A7Z7VLE9_VIBCL</name>